<evidence type="ECO:0000259" key="11">
    <source>
        <dbReference type="PROSITE" id="PS51192"/>
    </source>
</evidence>
<evidence type="ECO:0000256" key="9">
    <source>
        <dbReference type="SAM" id="MobiDB-lite"/>
    </source>
</evidence>
<protein>
    <recommendedName>
        <fullName evidence="15">Adenosinetriphosphatase</fullName>
    </recommendedName>
</protein>
<feature type="region of interest" description="Disordered" evidence="9">
    <location>
        <begin position="1445"/>
        <end position="1482"/>
    </location>
</feature>
<feature type="region of interest" description="Disordered" evidence="9">
    <location>
        <begin position="390"/>
        <end position="417"/>
    </location>
</feature>
<feature type="region of interest" description="Disordered" evidence="9">
    <location>
        <begin position="632"/>
        <end position="849"/>
    </location>
</feature>
<feature type="compositionally biased region" description="Acidic residues" evidence="9">
    <location>
        <begin position="699"/>
        <end position="713"/>
    </location>
</feature>
<dbReference type="Gene3D" id="3.40.50.300">
    <property type="entry name" value="P-loop containing nucleotide triphosphate hydrolases"/>
    <property type="match status" value="1"/>
</dbReference>
<dbReference type="Pfam" id="PF00176">
    <property type="entry name" value="SNF2-rel_dom"/>
    <property type="match status" value="1"/>
</dbReference>
<feature type="compositionally biased region" description="Polar residues" evidence="9">
    <location>
        <begin position="1781"/>
        <end position="1791"/>
    </location>
</feature>
<feature type="compositionally biased region" description="Pro residues" evidence="9">
    <location>
        <begin position="730"/>
        <end position="743"/>
    </location>
</feature>
<dbReference type="Gene3D" id="3.40.50.10810">
    <property type="entry name" value="Tandem AAA-ATPase domain"/>
    <property type="match status" value="1"/>
</dbReference>
<dbReference type="GO" id="GO:0004386">
    <property type="term" value="F:helicase activity"/>
    <property type="evidence" value="ECO:0007669"/>
    <property type="project" value="UniProtKB-KW"/>
</dbReference>
<feature type="compositionally biased region" description="Pro residues" evidence="9">
    <location>
        <begin position="163"/>
        <end position="173"/>
    </location>
</feature>
<evidence type="ECO:0000313" key="13">
    <source>
        <dbReference type="EMBL" id="EXJ62873.1"/>
    </source>
</evidence>
<evidence type="ECO:0000259" key="12">
    <source>
        <dbReference type="PROSITE" id="PS51194"/>
    </source>
</evidence>
<feature type="compositionally biased region" description="Basic and acidic residues" evidence="9">
    <location>
        <begin position="219"/>
        <end position="229"/>
    </location>
</feature>
<dbReference type="PROSITE" id="PS51194">
    <property type="entry name" value="HELICASE_CTER"/>
    <property type="match status" value="1"/>
</dbReference>
<dbReference type="InterPro" id="IPR044574">
    <property type="entry name" value="ARIP4-like"/>
</dbReference>
<dbReference type="HOGENOM" id="CLU_001161_1_0_1"/>
<keyword evidence="14" id="KW-1185">Reference proteome</keyword>
<evidence type="ECO:0000313" key="14">
    <source>
        <dbReference type="Proteomes" id="UP000019473"/>
    </source>
</evidence>
<feature type="compositionally biased region" description="Basic and acidic residues" evidence="9">
    <location>
        <begin position="830"/>
        <end position="849"/>
    </location>
</feature>
<feature type="region of interest" description="Disordered" evidence="9">
    <location>
        <begin position="140"/>
        <end position="244"/>
    </location>
</feature>
<dbReference type="InterPro" id="IPR056026">
    <property type="entry name" value="DUF7607"/>
</dbReference>
<dbReference type="InterPro" id="IPR013761">
    <property type="entry name" value="SAM/pointed_sf"/>
</dbReference>
<accession>W9W4K3</accession>
<dbReference type="CDD" id="cd18007">
    <property type="entry name" value="DEXHc_ATRX-like"/>
    <property type="match status" value="1"/>
</dbReference>
<feature type="domain" description="SAM" evidence="10">
    <location>
        <begin position="30"/>
        <end position="93"/>
    </location>
</feature>
<dbReference type="VEuPathDB" id="FungiDB:A1O7_03315"/>
<dbReference type="RefSeq" id="XP_007755527.1">
    <property type="nucleotide sequence ID" value="XM_007757337.1"/>
</dbReference>
<evidence type="ECO:0000256" key="3">
    <source>
        <dbReference type="ARBA" id="ARBA00022741"/>
    </source>
</evidence>
<dbReference type="InterPro" id="IPR000330">
    <property type="entry name" value="SNF2_N"/>
</dbReference>
<keyword evidence="8" id="KW-0539">Nucleus</keyword>
<evidence type="ECO:0000256" key="2">
    <source>
        <dbReference type="ARBA" id="ARBA00007025"/>
    </source>
</evidence>
<evidence type="ECO:0000256" key="5">
    <source>
        <dbReference type="ARBA" id="ARBA00022806"/>
    </source>
</evidence>
<dbReference type="GO" id="GO:0016887">
    <property type="term" value="F:ATP hydrolysis activity"/>
    <property type="evidence" value="ECO:0007669"/>
    <property type="project" value="InterPro"/>
</dbReference>
<dbReference type="Proteomes" id="UP000019473">
    <property type="component" value="Unassembled WGS sequence"/>
</dbReference>
<evidence type="ECO:0000259" key="10">
    <source>
        <dbReference type="PROSITE" id="PS50105"/>
    </source>
</evidence>
<feature type="compositionally biased region" description="Polar residues" evidence="9">
    <location>
        <begin position="794"/>
        <end position="805"/>
    </location>
</feature>
<feature type="compositionally biased region" description="Basic and acidic residues" evidence="9">
    <location>
        <begin position="1728"/>
        <end position="1756"/>
    </location>
</feature>
<dbReference type="InterPro" id="IPR001660">
    <property type="entry name" value="SAM"/>
</dbReference>
<dbReference type="GO" id="GO:0005634">
    <property type="term" value="C:nucleus"/>
    <property type="evidence" value="ECO:0007669"/>
    <property type="project" value="UniProtKB-SubCell"/>
</dbReference>
<dbReference type="InterPro" id="IPR027417">
    <property type="entry name" value="P-loop_NTPase"/>
</dbReference>
<keyword evidence="5" id="KW-0347">Helicase</keyword>
<gene>
    <name evidence="13" type="ORF">A1O7_03315</name>
</gene>
<evidence type="ECO:0000256" key="8">
    <source>
        <dbReference type="ARBA" id="ARBA00023242"/>
    </source>
</evidence>
<keyword evidence="6" id="KW-0067">ATP-binding</keyword>
<dbReference type="InterPro" id="IPR014001">
    <property type="entry name" value="Helicase_ATP-bd"/>
</dbReference>
<dbReference type="eggNOG" id="KOG1015">
    <property type="taxonomic scope" value="Eukaryota"/>
</dbReference>
<feature type="compositionally biased region" description="Polar residues" evidence="9">
    <location>
        <begin position="1040"/>
        <end position="1049"/>
    </location>
</feature>
<comment type="similarity">
    <text evidence="2">Belongs to the SNF2/RAD54 helicase family.</text>
</comment>
<dbReference type="CDD" id="cd18793">
    <property type="entry name" value="SF2_C_SNF"/>
    <property type="match status" value="1"/>
</dbReference>
<comment type="caution">
    <text evidence="13">The sequence shown here is derived from an EMBL/GenBank/DDBJ whole genome shotgun (WGS) entry which is preliminary data.</text>
</comment>
<dbReference type="PANTHER" id="PTHR45797:SF1">
    <property type="entry name" value="HELICASE ARIP4"/>
    <property type="match status" value="1"/>
</dbReference>
<proteinExistence type="inferred from homology"/>
<dbReference type="SUPFAM" id="SSF47769">
    <property type="entry name" value="SAM/Pointed domain"/>
    <property type="match status" value="1"/>
</dbReference>
<dbReference type="InterPro" id="IPR038718">
    <property type="entry name" value="SNF2-like_sf"/>
</dbReference>
<evidence type="ECO:0000256" key="4">
    <source>
        <dbReference type="ARBA" id="ARBA00022801"/>
    </source>
</evidence>
<dbReference type="GeneID" id="19177912"/>
<dbReference type="SMART" id="SM00487">
    <property type="entry name" value="DEXDc"/>
    <property type="match status" value="1"/>
</dbReference>
<feature type="compositionally biased region" description="Acidic residues" evidence="9">
    <location>
        <begin position="1459"/>
        <end position="1469"/>
    </location>
</feature>
<dbReference type="Pfam" id="PF00271">
    <property type="entry name" value="Helicase_C"/>
    <property type="match status" value="1"/>
</dbReference>
<dbReference type="STRING" id="1182544.W9W4K3"/>
<dbReference type="OrthoDB" id="2020972at2759"/>
<feature type="compositionally biased region" description="Low complexity" evidence="9">
    <location>
        <begin position="1759"/>
        <end position="1773"/>
    </location>
</feature>
<evidence type="ECO:0000256" key="7">
    <source>
        <dbReference type="ARBA" id="ARBA00023125"/>
    </source>
</evidence>
<dbReference type="PROSITE" id="PS50105">
    <property type="entry name" value="SAM_DOMAIN"/>
    <property type="match status" value="1"/>
</dbReference>
<dbReference type="InterPro" id="IPR001650">
    <property type="entry name" value="Helicase_C-like"/>
</dbReference>
<name>W9W4K3_9EURO</name>
<dbReference type="SUPFAM" id="SSF52540">
    <property type="entry name" value="P-loop containing nucleoside triphosphate hydrolases"/>
    <property type="match status" value="2"/>
</dbReference>
<comment type="subcellular location">
    <subcellularLocation>
        <location evidence="1">Nucleus</location>
    </subcellularLocation>
</comment>
<feature type="domain" description="Helicase C-terminal" evidence="12">
    <location>
        <begin position="1522"/>
        <end position="1672"/>
    </location>
</feature>
<sequence>MESAAEADDDPRAWSIDRVVYELCHAPTPQWLPSVHSQYKQNRQALEPTFRQNDIDGDSLLTLEMPALKEELGIASYGIRNVIMKAINFFRAKSNSYQQTLFQVDNIARMQSSTFPSPQITHPRFSAVPQSPAFYGIGMHPSIETRHTPSPSLASGFGQQRAPLPPPLPPPDPLKLSGPELMAPRLTDKSHRSADLPNIPATRPTRKLEPSCAAAPRAGEADSRTDHETQPFGPLPQEQHDAKAGGKKRIAPTLIGHLPESAPLMLSDEGYLAANAVPVQDIFYYKRSTTMEGDDTYRVSLDDNRQFDVSIRVPSGQRRAVARLMRSFLRRGTEILPSSGLRVKVPYDESLVQGPSSSQYFTLFLPGSQLPQVRSVAEYPELRTLHLSKVRKGRRSVPNTTQEEHHAHGEEDEAVSARGGVVSSDLDYLLAKYPPQDWDAGLPLYGDSGDEGDYDEATWREMEEEKAEEAELRSRPADLTPAQVETAINEAVEDFKREWWATKLATVQKRAYRHWTEAARIKNRQPKIQYFRKFKDHCLQRMIKLRREVAGNTWRNAAEVKKQCQVLEVTVHQHEEYSYYGQVMLQDAPPEKPTKEALSKVYARRQHDLEAGEEIIESEPEAYSEDDDHNFIDDNAIDDNSSDLGSIHHDPEAEEWNPENWKPVNIADKGVPEPTIAEAGPPLVTRNSPVEDALMPDASADDADAESDDEDDVITPNRRKTELIIGQPAPQTPIPRRPAPFTKPKPSLTGEAGSSDNSDLDRNPRLPKSRYGDRGRSTAAPIDLTLDSPCSGLERTSSTPSSDFSVHTPKLNPVKVEKHKTTPSDVSETADTRQRHTSPHDDTNLPKWDDVDGMREVHWSEMEPADTRRALAKCVYILTERCATDLASFLTTLSTDEVRERCIAEGVAIIHTTKNFRITGVSLDDTFNASMVVLLYITHCTGYNALQNPVRQVHRDQASKEQDTAIRPFYKTLAKLLQLRFEHDAQKKGQKRKREPKALSEVEMLDDTETEIADYISTDDLEPAVRPSSHKKRKRKVEQSQEAMSQQYNDKMRIQAQEKRRKDMAKKLAMMQPDGTAESHVIINTEEPFIELHEHIAGRVKPHQVAGLQFMWREIIEDPKHQGCILAHTMGLGKTMQVVSLLVTISLCTQSSDPKVRQLIPDHLQRNRTLILAPASLLNNWEDELLMWTPQGTSILGAIHKCDLPGARDNNRAIWNWSKKGGVLLMGYERFRSTITNSIKEKKKGTAAGDFEEILLETPSIVIADEAHTLKNPKSKINEYAKRFKTISRIALTGSPLNNHLEEYHTLVDWIAPGYLGTMVQFRVKYSEPIRDGLWSDSTAYEKRLALRKLHVLKRDLDPKINRADITAVEQDMPSKTEFFITIPLTALQTEAYNIYVRHMVQAYALMGTGSGHARVWDWIAMLSWLCHHPAGFVTKLKERQRKALEGKDVRNQTSNGEDLNESSDEAPVVEEGRTPEAIKEDTDVDVTGPMRQAMEAVLQILPDINDRTALFDPSLSYRTLAVQRIVEKATEAGDKTLIFSHSIPTLNYLADMLQAMNCSFCRIDGQTKVSERQAQVKEFNEKNRYQVFLISMRAGGLGLNLQGANRVIVFDFSFNPIWEQQAIGRAYRLNQKRPVFVYRFQAGGTFEDKLFNTAVFKTQLFGRVVDKKAPRPNASKKTDMQYLFPVKEIPQEDFSESLGKDPKVLDAIIHDLGFVRSIVLTETFQKEDDERLDAEEQKAAEEEYENERLQRDDPVAWRLAQARKQQQLQQAAFHPPPSTTPHLPNGSATTPFRFPASSGLPRSKQYSLVQPPFGRDDMRKLAQPQRPQPNQNSDSPGVRGAYDDTYWSFSRIDRPASSDSNDSRSGWLKR</sequence>
<dbReference type="PROSITE" id="PS51192">
    <property type="entry name" value="HELICASE_ATP_BIND_1"/>
    <property type="match status" value="1"/>
</dbReference>
<dbReference type="GO" id="GO:0003677">
    <property type="term" value="F:DNA binding"/>
    <property type="evidence" value="ECO:0007669"/>
    <property type="project" value="UniProtKB-KW"/>
</dbReference>
<reference evidence="13 14" key="1">
    <citation type="submission" date="2013-03" db="EMBL/GenBank/DDBJ databases">
        <title>The Genome Sequence of Cladophialophora yegresii CBS 114405.</title>
        <authorList>
            <consortium name="The Broad Institute Genomics Platform"/>
            <person name="Cuomo C."/>
            <person name="de Hoog S."/>
            <person name="Gorbushina A."/>
            <person name="Walker B."/>
            <person name="Young S.K."/>
            <person name="Zeng Q."/>
            <person name="Gargeya S."/>
            <person name="Fitzgerald M."/>
            <person name="Haas B."/>
            <person name="Abouelleil A."/>
            <person name="Allen A.W."/>
            <person name="Alvarado L."/>
            <person name="Arachchi H.M."/>
            <person name="Berlin A.M."/>
            <person name="Chapman S.B."/>
            <person name="Gainer-Dewar J."/>
            <person name="Goldberg J."/>
            <person name="Griggs A."/>
            <person name="Gujja S."/>
            <person name="Hansen M."/>
            <person name="Howarth C."/>
            <person name="Imamovic A."/>
            <person name="Ireland A."/>
            <person name="Larimer J."/>
            <person name="McCowan C."/>
            <person name="Murphy C."/>
            <person name="Pearson M."/>
            <person name="Poon T.W."/>
            <person name="Priest M."/>
            <person name="Roberts A."/>
            <person name="Saif S."/>
            <person name="Shea T."/>
            <person name="Sisk P."/>
            <person name="Sykes S."/>
            <person name="Wortman J."/>
            <person name="Nusbaum C."/>
            <person name="Birren B."/>
        </authorList>
    </citation>
    <scope>NUCLEOTIDE SEQUENCE [LARGE SCALE GENOMIC DNA]</scope>
    <source>
        <strain evidence="13 14">CBS 114405</strain>
    </source>
</reference>
<keyword evidence="4" id="KW-0378">Hydrolase</keyword>
<feature type="region of interest" description="Disordered" evidence="9">
    <location>
        <begin position="1022"/>
        <end position="1049"/>
    </location>
</feature>
<feature type="domain" description="Helicase ATP-binding" evidence="11">
    <location>
        <begin position="1115"/>
        <end position="1314"/>
    </location>
</feature>
<dbReference type="GO" id="GO:0005524">
    <property type="term" value="F:ATP binding"/>
    <property type="evidence" value="ECO:0007669"/>
    <property type="project" value="UniProtKB-KW"/>
</dbReference>
<dbReference type="SMART" id="SM00454">
    <property type="entry name" value="SAM"/>
    <property type="match status" value="1"/>
</dbReference>
<dbReference type="Pfam" id="PF24580">
    <property type="entry name" value="DUF7607"/>
    <property type="match status" value="1"/>
</dbReference>
<dbReference type="Pfam" id="PF07647">
    <property type="entry name" value="SAM_2"/>
    <property type="match status" value="1"/>
</dbReference>
<feature type="region of interest" description="Disordered" evidence="9">
    <location>
        <begin position="1728"/>
        <end position="1871"/>
    </location>
</feature>
<dbReference type="EMBL" id="AMGW01000002">
    <property type="protein sequence ID" value="EXJ62873.1"/>
    <property type="molecule type" value="Genomic_DNA"/>
</dbReference>
<dbReference type="Gene3D" id="1.10.150.50">
    <property type="entry name" value="Transcription Factor, Ets-1"/>
    <property type="match status" value="1"/>
</dbReference>
<evidence type="ECO:0000256" key="6">
    <source>
        <dbReference type="ARBA" id="ARBA00022840"/>
    </source>
</evidence>
<dbReference type="InterPro" id="IPR049730">
    <property type="entry name" value="SNF2/RAD54-like_C"/>
</dbReference>
<evidence type="ECO:0008006" key="15">
    <source>
        <dbReference type="Google" id="ProtNLM"/>
    </source>
</evidence>
<keyword evidence="3" id="KW-0547">Nucleotide-binding</keyword>
<dbReference type="SMART" id="SM00490">
    <property type="entry name" value="HELICc"/>
    <property type="match status" value="1"/>
</dbReference>
<feature type="compositionally biased region" description="Basic and acidic residues" evidence="9">
    <location>
        <begin position="1471"/>
        <end position="1482"/>
    </location>
</feature>
<feature type="compositionally biased region" description="Basic and acidic residues" evidence="9">
    <location>
        <begin position="759"/>
        <end position="776"/>
    </location>
</feature>
<keyword evidence="7" id="KW-0238">DNA-binding</keyword>
<evidence type="ECO:0000256" key="1">
    <source>
        <dbReference type="ARBA" id="ARBA00004123"/>
    </source>
</evidence>
<organism evidence="13 14">
    <name type="scientific">Cladophialophora yegresii CBS 114405</name>
    <dbReference type="NCBI Taxonomy" id="1182544"/>
    <lineage>
        <taxon>Eukaryota</taxon>
        <taxon>Fungi</taxon>
        <taxon>Dikarya</taxon>
        <taxon>Ascomycota</taxon>
        <taxon>Pezizomycotina</taxon>
        <taxon>Eurotiomycetes</taxon>
        <taxon>Chaetothyriomycetidae</taxon>
        <taxon>Chaetothyriales</taxon>
        <taxon>Herpotrichiellaceae</taxon>
        <taxon>Cladophialophora</taxon>
    </lineage>
</organism>
<dbReference type="PANTHER" id="PTHR45797">
    <property type="entry name" value="RAD54-LIKE"/>
    <property type="match status" value="1"/>
</dbReference>